<evidence type="ECO:0000313" key="3">
    <source>
        <dbReference type="Proteomes" id="UP001356428"/>
    </source>
</evidence>
<dbReference type="InterPro" id="IPR047722">
    <property type="entry name" value="STM4015-like"/>
</dbReference>
<sequence>MTPIHIEHPDRFHGLPVHFLAPPSGTDTSPALPDADAVAWLLGCGYDEQTDFAAVWRRFLDTVDTTRVRALLIGPWWHRDYTPFAPVMELIVADADRFPALRGLFLADVVGEECEVSWLRMCDITPVLEALPLLEECTVRGCGQEGLALRPVRHTALKTLRFESGGLPGDLVRAVTASELPALERLDLWFGSSWYGGDATLADLGPVLSGGTFPRLRHLGLQNSEIQDEIAAAVAAAPVVAQLETLALSMGTLSDTGGEALLNGQPLNHLSTLDLRHHYLTGPVLERIRAACAPAVVEGGEAEEDYADPDEEPERYVAVSE</sequence>
<dbReference type="Gene3D" id="3.80.10.10">
    <property type="entry name" value="Ribonuclease Inhibitor"/>
    <property type="match status" value="1"/>
</dbReference>
<name>A0ABZ1F600_9ACTN</name>
<evidence type="ECO:0000256" key="1">
    <source>
        <dbReference type="SAM" id="MobiDB-lite"/>
    </source>
</evidence>
<dbReference type="Proteomes" id="UP001356428">
    <property type="component" value="Chromosome"/>
</dbReference>
<evidence type="ECO:0000313" key="2">
    <source>
        <dbReference type="EMBL" id="WSB11601.1"/>
    </source>
</evidence>
<protein>
    <submittedName>
        <fullName evidence="2">STM4015 family protein</fullName>
    </submittedName>
</protein>
<keyword evidence="3" id="KW-1185">Reference proteome</keyword>
<dbReference type="NCBIfam" id="NF038076">
    <property type="entry name" value="fam_STM4015"/>
    <property type="match status" value="1"/>
</dbReference>
<reference evidence="2 3" key="1">
    <citation type="submission" date="2022-10" db="EMBL/GenBank/DDBJ databases">
        <title>The complete genomes of actinobacterial strains from the NBC collection.</title>
        <authorList>
            <person name="Joergensen T.S."/>
            <person name="Alvarez Arevalo M."/>
            <person name="Sterndorff E.B."/>
            <person name="Faurdal D."/>
            <person name="Vuksanovic O."/>
            <person name="Mourched A.-S."/>
            <person name="Charusanti P."/>
            <person name="Shaw S."/>
            <person name="Blin K."/>
            <person name="Weber T."/>
        </authorList>
    </citation>
    <scope>NUCLEOTIDE SEQUENCE [LARGE SCALE GENOMIC DNA]</scope>
    <source>
        <strain evidence="2 3">NBC 01792</strain>
    </source>
</reference>
<dbReference type="SUPFAM" id="SSF52047">
    <property type="entry name" value="RNI-like"/>
    <property type="match status" value="1"/>
</dbReference>
<dbReference type="EMBL" id="CP109083">
    <property type="protein sequence ID" value="WSB11601.1"/>
    <property type="molecule type" value="Genomic_DNA"/>
</dbReference>
<proteinExistence type="predicted"/>
<dbReference type="RefSeq" id="WP_326702451.1">
    <property type="nucleotide sequence ID" value="NZ_CP109083.1"/>
</dbReference>
<feature type="region of interest" description="Disordered" evidence="1">
    <location>
        <begin position="300"/>
        <end position="321"/>
    </location>
</feature>
<gene>
    <name evidence="2" type="ORF">OG849_32235</name>
</gene>
<dbReference type="InterPro" id="IPR032675">
    <property type="entry name" value="LRR_dom_sf"/>
</dbReference>
<feature type="compositionally biased region" description="Acidic residues" evidence="1">
    <location>
        <begin position="300"/>
        <end position="313"/>
    </location>
</feature>
<accession>A0ABZ1F600</accession>
<organism evidence="2 3">
    <name type="scientific">Streptomyces cyaneofuscatus</name>
    <dbReference type="NCBI Taxonomy" id="66883"/>
    <lineage>
        <taxon>Bacteria</taxon>
        <taxon>Bacillati</taxon>
        <taxon>Actinomycetota</taxon>
        <taxon>Actinomycetes</taxon>
        <taxon>Kitasatosporales</taxon>
        <taxon>Streptomycetaceae</taxon>
        <taxon>Streptomyces</taxon>
    </lineage>
</organism>